<protein>
    <recommendedName>
        <fullName evidence="8">RRM domain-containing protein</fullName>
    </recommendedName>
</protein>
<evidence type="ECO:0000256" key="3">
    <source>
        <dbReference type="ARBA" id="ARBA00022884"/>
    </source>
</evidence>
<keyword evidence="3 6" id="KW-0694">RNA-binding</keyword>
<dbReference type="EMBL" id="CP051140">
    <property type="protein sequence ID" value="QIW97177.1"/>
    <property type="molecule type" value="Genomic_DNA"/>
</dbReference>
<feature type="region of interest" description="Disordered" evidence="7">
    <location>
        <begin position="64"/>
        <end position="149"/>
    </location>
</feature>
<organism evidence="9 10">
    <name type="scientific">Peltaster fructicola</name>
    <dbReference type="NCBI Taxonomy" id="286661"/>
    <lineage>
        <taxon>Eukaryota</taxon>
        <taxon>Fungi</taxon>
        <taxon>Dikarya</taxon>
        <taxon>Ascomycota</taxon>
        <taxon>Pezizomycotina</taxon>
        <taxon>Dothideomycetes</taxon>
        <taxon>Dothideomycetes incertae sedis</taxon>
        <taxon>Peltaster</taxon>
    </lineage>
</organism>
<feature type="compositionally biased region" description="Basic and acidic residues" evidence="7">
    <location>
        <begin position="77"/>
        <end position="86"/>
    </location>
</feature>
<dbReference type="InterPro" id="IPR012677">
    <property type="entry name" value="Nucleotide-bd_a/b_plait_sf"/>
</dbReference>
<proteinExistence type="predicted"/>
<feature type="compositionally biased region" description="Polar residues" evidence="7">
    <location>
        <begin position="127"/>
        <end position="147"/>
    </location>
</feature>
<dbReference type="SMART" id="SM00360">
    <property type="entry name" value="RRM"/>
    <property type="match status" value="2"/>
</dbReference>
<dbReference type="PANTHER" id="PTHR48028:SF4">
    <property type="entry name" value="SC35-LIKE SPLICING FACTOR"/>
    <property type="match status" value="1"/>
</dbReference>
<dbReference type="GO" id="GO:0005634">
    <property type="term" value="C:nucleus"/>
    <property type="evidence" value="ECO:0007669"/>
    <property type="project" value="UniProtKB-SubCell"/>
</dbReference>
<dbReference type="SUPFAM" id="SSF54928">
    <property type="entry name" value="RNA-binding domain, RBD"/>
    <property type="match status" value="2"/>
</dbReference>
<dbReference type="PROSITE" id="PS50102">
    <property type="entry name" value="RRM"/>
    <property type="match status" value="2"/>
</dbReference>
<keyword evidence="5" id="KW-0539">Nucleus</keyword>
<dbReference type="GO" id="GO:0008380">
    <property type="term" value="P:RNA splicing"/>
    <property type="evidence" value="ECO:0007669"/>
    <property type="project" value="UniProtKB-KW"/>
</dbReference>
<evidence type="ECO:0000256" key="1">
    <source>
        <dbReference type="ARBA" id="ARBA00004123"/>
    </source>
</evidence>
<evidence type="ECO:0000256" key="7">
    <source>
        <dbReference type="SAM" id="MobiDB-lite"/>
    </source>
</evidence>
<evidence type="ECO:0000256" key="4">
    <source>
        <dbReference type="ARBA" id="ARBA00023187"/>
    </source>
</evidence>
<dbReference type="InterPro" id="IPR000504">
    <property type="entry name" value="RRM_dom"/>
</dbReference>
<keyword evidence="10" id="KW-1185">Reference proteome</keyword>
<dbReference type="InterPro" id="IPR035979">
    <property type="entry name" value="RBD_domain_sf"/>
</dbReference>
<keyword evidence="2" id="KW-0507">mRNA processing</keyword>
<feature type="domain" description="RRM" evidence="8">
    <location>
        <begin position="154"/>
        <end position="231"/>
    </location>
</feature>
<comment type="subcellular location">
    <subcellularLocation>
        <location evidence="1">Nucleus</location>
    </subcellularLocation>
</comment>
<dbReference type="OrthoDB" id="6730379at2759"/>
<dbReference type="CDD" id="cd00590">
    <property type="entry name" value="RRM_SF"/>
    <property type="match status" value="1"/>
</dbReference>
<accession>A0A6H0XRB1</accession>
<feature type="domain" description="RRM" evidence="8">
    <location>
        <begin position="250"/>
        <end position="328"/>
    </location>
</feature>
<feature type="compositionally biased region" description="Low complexity" evidence="7">
    <location>
        <begin position="97"/>
        <end position="114"/>
    </location>
</feature>
<reference evidence="9 10" key="1">
    <citation type="journal article" date="2016" name="Sci. Rep.">
        <title>Peltaster fructicola genome reveals evolution from an invasive phytopathogen to an ectophytic parasite.</title>
        <authorList>
            <person name="Xu C."/>
            <person name="Chen H."/>
            <person name="Gleason M.L."/>
            <person name="Xu J.R."/>
            <person name="Liu H."/>
            <person name="Zhang R."/>
            <person name="Sun G."/>
        </authorList>
    </citation>
    <scope>NUCLEOTIDE SEQUENCE [LARGE SCALE GENOMIC DNA]</scope>
    <source>
        <strain evidence="9 10">LNHT1506</strain>
    </source>
</reference>
<name>A0A6H0XRB1_9PEZI</name>
<dbReference type="GO" id="GO:0003723">
    <property type="term" value="F:RNA binding"/>
    <property type="evidence" value="ECO:0007669"/>
    <property type="project" value="UniProtKB-UniRule"/>
</dbReference>
<dbReference type="AlphaFoldDB" id="A0A6H0XRB1"/>
<dbReference type="InterPro" id="IPR051106">
    <property type="entry name" value="RNA-bind/splicing_reg"/>
</dbReference>
<gene>
    <name evidence="9" type="ORF">AMS68_002695</name>
</gene>
<evidence type="ECO:0000256" key="5">
    <source>
        <dbReference type="ARBA" id="ARBA00023242"/>
    </source>
</evidence>
<evidence type="ECO:0000313" key="10">
    <source>
        <dbReference type="Proteomes" id="UP000503462"/>
    </source>
</evidence>
<sequence length="338" mass="37548">MPLLWMTGEISSINNVRHSSRSRAVLTSSALRSVAPQAVIRTRVTQFHPATPSRYFSQIRPRFAEEKEPAQAEPSAEELKEVREESILEPDVAQSGQEAASTSSQAHAATSESTDQLPHEGYVADVSKSTDSSEQQVAATSESTAQTTRRRSGANIYIGNLFFEVQVEQLKETFSKFGEVLYVRIPVDERGQSKGFGFVDFASREAAERAVDEFNDQLLFGRRAVVSMSRDQGHRPKSSTYTSPKNPPSKTLFIGNMSYQMSDRDLNDLFRECKNVLDVRVAIDRRTGQPRGFAHADFETVAAAETAAKQLSNKTIYGRTLKIDFTQPTQVAPRSSEL</sequence>
<evidence type="ECO:0000313" key="9">
    <source>
        <dbReference type="EMBL" id="QIW97177.1"/>
    </source>
</evidence>
<dbReference type="Proteomes" id="UP000503462">
    <property type="component" value="Chromosome 2"/>
</dbReference>
<dbReference type="PANTHER" id="PTHR48028">
    <property type="entry name" value="GLYCINE-RICH RNA-BINDING PROTEIN RZ1A"/>
    <property type="match status" value="1"/>
</dbReference>
<dbReference type="Pfam" id="PF00076">
    <property type="entry name" value="RRM_1"/>
    <property type="match status" value="2"/>
</dbReference>
<dbReference type="Gene3D" id="3.30.70.330">
    <property type="match status" value="2"/>
</dbReference>
<keyword evidence="4" id="KW-0508">mRNA splicing</keyword>
<evidence type="ECO:0000256" key="2">
    <source>
        <dbReference type="ARBA" id="ARBA00022664"/>
    </source>
</evidence>
<evidence type="ECO:0000259" key="8">
    <source>
        <dbReference type="PROSITE" id="PS50102"/>
    </source>
</evidence>
<dbReference type="GO" id="GO:0006397">
    <property type="term" value="P:mRNA processing"/>
    <property type="evidence" value="ECO:0007669"/>
    <property type="project" value="UniProtKB-KW"/>
</dbReference>
<evidence type="ECO:0000256" key="6">
    <source>
        <dbReference type="PROSITE-ProRule" id="PRU00176"/>
    </source>
</evidence>